<evidence type="ECO:0000313" key="2">
    <source>
        <dbReference type="EMBL" id="KEO52978.1"/>
    </source>
</evidence>
<keyword evidence="3" id="KW-1185">Reference proteome</keyword>
<accession>A0A074JBN0</accession>
<dbReference type="SMART" id="SM00871">
    <property type="entry name" value="AraC_E_bind"/>
    <property type="match status" value="1"/>
</dbReference>
<dbReference type="InterPro" id="IPR050908">
    <property type="entry name" value="SmbC-like"/>
</dbReference>
<dbReference type="InterPro" id="IPR010499">
    <property type="entry name" value="AraC_E-bd"/>
</dbReference>
<dbReference type="AlphaFoldDB" id="A0A074JBN0"/>
<evidence type="ECO:0000313" key="3">
    <source>
        <dbReference type="Proteomes" id="UP000027432"/>
    </source>
</evidence>
<dbReference type="Pfam" id="PF06445">
    <property type="entry name" value="GyrI-like"/>
    <property type="match status" value="1"/>
</dbReference>
<dbReference type="eggNOG" id="COG3449">
    <property type="taxonomic scope" value="Bacteria"/>
</dbReference>
<feature type="domain" description="AraC effector-binding" evidence="1">
    <location>
        <begin position="7"/>
        <end position="158"/>
    </location>
</feature>
<dbReference type="InterPro" id="IPR029442">
    <property type="entry name" value="GyrI-like"/>
</dbReference>
<evidence type="ECO:0000259" key="1">
    <source>
        <dbReference type="SMART" id="SM00871"/>
    </source>
</evidence>
<proteinExistence type="predicted"/>
<dbReference type="PANTHER" id="PTHR40055">
    <property type="entry name" value="TRANSCRIPTIONAL REGULATOR YGIV-RELATED"/>
    <property type="match status" value="1"/>
</dbReference>
<comment type="caution">
    <text evidence="2">The sequence shown here is derived from an EMBL/GenBank/DDBJ whole genome shotgun (WGS) entry which is preliminary data.</text>
</comment>
<protein>
    <recommendedName>
        <fullName evidence="1">AraC effector-binding domain-containing protein</fullName>
    </recommendedName>
</protein>
<dbReference type="Gene3D" id="3.20.80.10">
    <property type="entry name" value="Regulatory factor, effector binding domain"/>
    <property type="match status" value="1"/>
</dbReference>
<dbReference type="STRING" id="1353537.TP2_08545"/>
<dbReference type="InterPro" id="IPR011256">
    <property type="entry name" value="Reg_factor_effector_dom_sf"/>
</dbReference>
<organism evidence="2 3">
    <name type="scientific">Thioclava pacifica DSM 10166</name>
    <dbReference type="NCBI Taxonomy" id="1353537"/>
    <lineage>
        <taxon>Bacteria</taxon>
        <taxon>Pseudomonadati</taxon>
        <taxon>Pseudomonadota</taxon>
        <taxon>Alphaproteobacteria</taxon>
        <taxon>Rhodobacterales</taxon>
        <taxon>Paracoccaceae</taxon>
        <taxon>Thioclava</taxon>
    </lineage>
</organism>
<name>A0A074JBN0_9RHOB</name>
<dbReference type="EMBL" id="AUND01000023">
    <property type="protein sequence ID" value="KEO52978.1"/>
    <property type="molecule type" value="Genomic_DNA"/>
</dbReference>
<gene>
    <name evidence="2" type="ORF">TP2_08545</name>
</gene>
<reference evidence="2 3" key="1">
    <citation type="submission" date="2013-07" db="EMBL/GenBank/DDBJ databases">
        <title>Thioclava pacifica DSM 10166 Genome Sequencing.</title>
        <authorList>
            <person name="Lai Q."/>
            <person name="Shao Z."/>
        </authorList>
    </citation>
    <scope>NUCLEOTIDE SEQUENCE [LARGE SCALE GENOMIC DNA]</scope>
    <source>
        <strain evidence="2 3">DSM 10166</strain>
    </source>
</reference>
<dbReference type="SUPFAM" id="SSF55136">
    <property type="entry name" value="Probable bacterial effector-binding domain"/>
    <property type="match status" value="1"/>
</dbReference>
<dbReference type="PANTHER" id="PTHR40055:SF1">
    <property type="entry name" value="TRANSCRIPTIONAL REGULATOR YGIV-RELATED"/>
    <property type="match status" value="1"/>
</dbReference>
<sequence>MGVKMAFEIELTHLPSVRLAGLPHKGPYPTIGPIFQELAGLIPEPSWVEVEGAAMIGHDDPREVAPEELRSHACFLVGEGFAMFPPLEEIRYPAGNYAVMRVKGPYSLLPEAYRWLSEEWFPASGQRHRDLPAYEVYLNDPANTKPEDLLTEIRLPLKG</sequence>
<dbReference type="Proteomes" id="UP000027432">
    <property type="component" value="Unassembled WGS sequence"/>
</dbReference>